<evidence type="ECO:0000313" key="1">
    <source>
        <dbReference type="EMBL" id="KAF9069051.1"/>
    </source>
</evidence>
<reference evidence="1" key="1">
    <citation type="submission" date="2020-11" db="EMBL/GenBank/DDBJ databases">
        <authorList>
            <consortium name="DOE Joint Genome Institute"/>
            <person name="Ahrendt S."/>
            <person name="Riley R."/>
            <person name="Andreopoulos W."/>
            <person name="Labutti K."/>
            <person name="Pangilinan J."/>
            <person name="Ruiz-Duenas F.J."/>
            <person name="Barrasa J.M."/>
            <person name="Sanchez-Garcia M."/>
            <person name="Camarero S."/>
            <person name="Miyauchi S."/>
            <person name="Serrano A."/>
            <person name="Linde D."/>
            <person name="Babiker R."/>
            <person name="Drula E."/>
            <person name="Ayuso-Fernandez I."/>
            <person name="Pacheco R."/>
            <person name="Padilla G."/>
            <person name="Ferreira P."/>
            <person name="Barriuso J."/>
            <person name="Kellner H."/>
            <person name="Castanera R."/>
            <person name="Alfaro M."/>
            <person name="Ramirez L."/>
            <person name="Pisabarro A.G."/>
            <person name="Kuo A."/>
            <person name="Tritt A."/>
            <person name="Lipzen A."/>
            <person name="He G."/>
            <person name="Yan M."/>
            <person name="Ng V."/>
            <person name="Cullen D."/>
            <person name="Martin F."/>
            <person name="Rosso M.-N."/>
            <person name="Henrissat B."/>
            <person name="Hibbett D."/>
            <person name="Martinez A.T."/>
            <person name="Grigoriev I.V."/>
        </authorList>
    </citation>
    <scope>NUCLEOTIDE SEQUENCE</scope>
    <source>
        <strain evidence="1">AH 40177</strain>
    </source>
</reference>
<proteinExistence type="predicted"/>
<organism evidence="1 2">
    <name type="scientific">Rhodocollybia butyracea</name>
    <dbReference type="NCBI Taxonomy" id="206335"/>
    <lineage>
        <taxon>Eukaryota</taxon>
        <taxon>Fungi</taxon>
        <taxon>Dikarya</taxon>
        <taxon>Basidiomycota</taxon>
        <taxon>Agaricomycotina</taxon>
        <taxon>Agaricomycetes</taxon>
        <taxon>Agaricomycetidae</taxon>
        <taxon>Agaricales</taxon>
        <taxon>Marasmiineae</taxon>
        <taxon>Omphalotaceae</taxon>
        <taxon>Rhodocollybia</taxon>
    </lineage>
</organism>
<dbReference type="OrthoDB" id="3127167at2759"/>
<accession>A0A9P5PNF2</accession>
<dbReference type="EMBL" id="JADNRY010000054">
    <property type="protein sequence ID" value="KAF9069051.1"/>
    <property type="molecule type" value="Genomic_DNA"/>
</dbReference>
<gene>
    <name evidence="1" type="ORF">BDP27DRAFT_743915</name>
</gene>
<dbReference type="AlphaFoldDB" id="A0A9P5PNF2"/>
<keyword evidence="2" id="KW-1185">Reference proteome</keyword>
<dbReference type="Proteomes" id="UP000772434">
    <property type="component" value="Unassembled WGS sequence"/>
</dbReference>
<comment type="caution">
    <text evidence="1">The sequence shown here is derived from an EMBL/GenBank/DDBJ whole genome shotgun (WGS) entry which is preliminary data.</text>
</comment>
<sequence>MVVTTRYSVSFRILMQVISSISLDELTRHDKAWTSTPADTKQSQTHWPPFRFAGSIRHHPTNPVRYHSSMIGFCNKLFSLLMFQYMELLTSHQRSAQFPGIGDYQRVPAAHVLAEKALSHFTKGFNSLGSLKTKDRYGQSGLGFLKESLLTLRSQVEEAIAAGSIRKKDKRI</sequence>
<protein>
    <submittedName>
        <fullName evidence="1">Uncharacterized protein</fullName>
    </submittedName>
</protein>
<name>A0A9P5PNF2_9AGAR</name>
<evidence type="ECO:0000313" key="2">
    <source>
        <dbReference type="Proteomes" id="UP000772434"/>
    </source>
</evidence>